<reference evidence="2 3" key="1">
    <citation type="submission" date="2018-07" db="EMBL/GenBank/DDBJ databases">
        <title>Oceanihabitans testaceum sp. nov., isolated from marine sediment.</title>
        <authorList>
            <person name="Li C.-M."/>
        </authorList>
    </citation>
    <scope>NUCLEOTIDE SEQUENCE [LARGE SCALE GENOMIC DNA]</scope>
    <source>
        <strain evidence="2 3">S9-10</strain>
    </source>
</reference>
<keyword evidence="1" id="KW-0812">Transmembrane</keyword>
<dbReference type="EMBL" id="QPIG01000001">
    <property type="protein sequence ID" value="RCU58623.1"/>
    <property type="molecule type" value="Genomic_DNA"/>
</dbReference>
<name>A0A368P897_9FLAO</name>
<feature type="transmembrane region" description="Helical" evidence="1">
    <location>
        <begin position="229"/>
        <end position="248"/>
    </location>
</feature>
<keyword evidence="1" id="KW-0472">Membrane</keyword>
<proteinExistence type="predicted"/>
<dbReference type="AlphaFoldDB" id="A0A368P897"/>
<feature type="transmembrane region" description="Helical" evidence="1">
    <location>
        <begin position="339"/>
        <end position="358"/>
    </location>
</feature>
<evidence type="ECO:0000313" key="2">
    <source>
        <dbReference type="EMBL" id="RCU58623.1"/>
    </source>
</evidence>
<feature type="transmembrane region" description="Helical" evidence="1">
    <location>
        <begin position="81"/>
        <end position="99"/>
    </location>
</feature>
<accession>A0A368P897</accession>
<organism evidence="2 3">
    <name type="scientific">Oceanihabitans sediminis</name>
    <dbReference type="NCBI Taxonomy" id="1812012"/>
    <lineage>
        <taxon>Bacteria</taxon>
        <taxon>Pseudomonadati</taxon>
        <taxon>Bacteroidota</taxon>
        <taxon>Flavobacteriia</taxon>
        <taxon>Flavobacteriales</taxon>
        <taxon>Flavobacteriaceae</taxon>
        <taxon>Oceanihabitans</taxon>
    </lineage>
</organism>
<dbReference type="OrthoDB" id="10014324at2"/>
<keyword evidence="3" id="KW-1185">Reference proteome</keyword>
<dbReference type="RefSeq" id="WP_113966772.1">
    <property type="nucleotide sequence ID" value="NZ_QNRP01000011.1"/>
</dbReference>
<feature type="transmembrane region" description="Helical" evidence="1">
    <location>
        <begin position="370"/>
        <end position="387"/>
    </location>
</feature>
<protein>
    <recommendedName>
        <fullName evidence="4">O-antigen ligase domain-containing protein</fullName>
    </recommendedName>
</protein>
<feature type="transmembrane region" description="Helical" evidence="1">
    <location>
        <begin position="111"/>
        <end position="132"/>
    </location>
</feature>
<keyword evidence="1" id="KW-1133">Transmembrane helix</keyword>
<feature type="transmembrane region" description="Helical" evidence="1">
    <location>
        <begin position="58"/>
        <end position="75"/>
    </location>
</feature>
<feature type="transmembrane region" description="Helical" evidence="1">
    <location>
        <begin position="199"/>
        <end position="217"/>
    </location>
</feature>
<comment type="caution">
    <text evidence="2">The sequence shown here is derived from an EMBL/GenBank/DDBJ whole genome shotgun (WGS) entry which is preliminary data.</text>
</comment>
<evidence type="ECO:0008006" key="4">
    <source>
        <dbReference type="Google" id="ProtNLM"/>
    </source>
</evidence>
<feature type="transmembrane region" description="Helical" evidence="1">
    <location>
        <begin position="152"/>
        <end position="170"/>
    </location>
</feature>
<feature type="transmembrane region" description="Helical" evidence="1">
    <location>
        <begin position="177"/>
        <end position="193"/>
    </location>
</feature>
<evidence type="ECO:0000313" key="3">
    <source>
        <dbReference type="Proteomes" id="UP000252249"/>
    </source>
</evidence>
<sequence>MDKIKIKLFYLMIFLVFTQGMWERILLFSTLPQVLLDASILAFILYKFNYSFKVPGAFLFLMLCVVAFFVGFANGDSVIDTFMYLRFLVYTYLIYNQLFSNPISLKRWNGILKLIAVMIILQGFGALFNIFILGERVEGYVGLMSSLGGTTATVFPLLISAILLVYYLFVVKLNTKITLVLSMLLFSGFLVGFSSGKRGIYFIIPLVLISIIIIAIPKLRKFKLLKRKLVGLASLGLLIFPLIIYGMVNSKGLNYSLTGNESAFEVISNSLEYAEDYENATDQYGRTIGRSNTSTRIIENTLSSSSFFFFGEGYGATKEESTMLKLGYYYGIVGFSRDIISGGLFLCLLTILLFYKIILNNNSIRLKFSAVMRYAMIIVFLYTYFFYSSDFTISLKINAILVIVMVLLNSPKQRVALVELLKRGRVLI</sequence>
<dbReference type="Proteomes" id="UP000252249">
    <property type="component" value="Unassembled WGS sequence"/>
</dbReference>
<evidence type="ECO:0000256" key="1">
    <source>
        <dbReference type="SAM" id="Phobius"/>
    </source>
</evidence>
<feature type="transmembrane region" description="Helical" evidence="1">
    <location>
        <begin position="393"/>
        <end position="410"/>
    </location>
</feature>
<gene>
    <name evidence="2" type="ORF">DU428_04395</name>
</gene>